<organism evidence="3 4">
    <name type="scientific">Treponema pedis str. T A4</name>
    <dbReference type="NCBI Taxonomy" id="1291379"/>
    <lineage>
        <taxon>Bacteria</taxon>
        <taxon>Pseudomonadati</taxon>
        <taxon>Spirochaetota</taxon>
        <taxon>Spirochaetia</taxon>
        <taxon>Spirochaetales</taxon>
        <taxon>Treponemataceae</taxon>
        <taxon>Treponema</taxon>
    </lineage>
</organism>
<feature type="region of interest" description="Disordered" evidence="1">
    <location>
        <begin position="35"/>
        <end position="60"/>
    </location>
</feature>
<dbReference type="PROSITE" id="PS51257">
    <property type="entry name" value="PROKAR_LIPOPROTEIN"/>
    <property type="match status" value="1"/>
</dbReference>
<dbReference type="EMBL" id="CP004120">
    <property type="protein sequence ID" value="AGT42527.1"/>
    <property type="molecule type" value="Genomic_DNA"/>
</dbReference>
<evidence type="ECO:0008006" key="5">
    <source>
        <dbReference type="Google" id="ProtNLM"/>
    </source>
</evidence>
<keyword evidence="2" id="KW-0732">Signal</keyword>
<evidence type="ECO:0000256" key="1">
    <source>
        <dbReference type="SAM" id="MobiDB-lite"/>
    </source>
</evidence>
<dbReference type="AlphaFoldDB" id="S5ZJ31"/>
<dbReference type="PATRIC" id="fig|1291379.3.peg.22"/>
<feature type="chain" id="PRO_5004545316" description="Lipoprotein" evidence="2">
    <location>
        <begin position="28"/>
        <end position="190"/>
    </location>
</feature>
<dbReference type="HOGENOM" id="CLU_1427429_0_0_12"/>
<keyword evidence="4" id="KW-1185">Reference proteome</keyword>
<protein>
    <recommendedName>
        <fullName evidence="5">Lipoprotein</fullName>
    </recommendedName>
</protein>
<name>S5ZJ31_9SPIR</name>
<reference evidence="3 4" key="1">
    <citation type="journal article" date="2013" name="PLoS ONE">
        <title>Genome-Wide Relatedness of Treponema pedis, from Gingiva and Necrotic Skin Lesions of Pigs, with the Human Oral Pathogen Treponema denticola.</title>
        <authorList>
            <person name="Svartstrom O."/>
            <person name="Mushtaq M."/>
            <person name="Pringle M."/>
            <person name="Segerman B."/>
        </authorList>
    </citation>
    <scope>NUCLEOTIDE SEQUENCE [LARGE SCALE GENOMIC DNA]</scope>
    <source>
        <strain evidence="3">T A4</strain>
    </source>
</reference>
<sequence length="190" mass="21495">MKNNIFVRRLPMKKFIIGFIVFSVLFAGCNQGKQNPTKSGGSGTNPGNTSAPPPHTSNEQTEPLILNLNWAAEAEITLTDGKHNFKFKVSDQNKVFTVLDKDDPKDLGEVFEMQWYPENKKISSPNSSNAEFEITFTETPLPVSEKEPKTWKARLDVKKETQIHKGFKLNVGNQEVSFKVTYNKDFVKNQ</sequence>
<dbReference type="STRING" id="1291379.TPE_0024"/>
<evidence type="ECO:0000256" key="2">
    <source>
        <dbReference type="SAM" id="SignalP"/>
    </source>
</evidence>
<evidence type="ECO:0000313" key="3">
    <source>
        <dbReference type="EMBL" id="AGT42527.1"/>
    </source>
</evidence>
<dbReference type="KEGG" id="tped:TPE_0024"/>
<feature type="signal peptide" evidence="2">
    <location>
        <begin position="1"/>
        <end position="27"/>
    </location>
</feature>
<gene>
    <name evidence="3" type="ORF">TPE_0024</name>
</gene>
<evidence type="ECO:0000313" key="4">
    <source>
        <dbReference type="Proteomes" id="UP000015620"/>
    </source>
</evidence>
<dbReference type="Proteomes" id="UP000015620">
    <property type="component" value="Chromosome"/>
</dbReference>
<accession>S5ZJ31</accession>
<proteinExistence type="predicted"/>